<proteinExistence type="inferred from homology"/>
<dbReference type="HAMAP" id="MF_00984">
    <property type="entry name" value="SSB"/>
    <property type="match status" value="1"/>
</dbReference>
<dbReference type="GO" id="GO:0009295">
    <property type="term" value="C:nucleoid"/>
    <property type="evidence" value="ECO:0007669"/>
    <property type="project" value="TreeGrafter"/>
</dbReference>
<dbReference type="PROSITE" id="PS50935">
    <property type="entry name" value="SSB"/>
    <property type="match status" value="1"/>
</dbReference>
<dbReference type="PANTHER" id="PTHR10302:SF0">
    <property type="entry name" value="SINGLE-STRANDED DNA-BINDING PROTEIN, MITOCHONDRIAL"/>
    <property type="match status" value="1"/>
</dbReference>
<reference evidence="6" key="1">
    <citation type="submission" date="2015-12" db="EMBL/GenBank/DDBJ databases">
        <authorList>
            <person name="Lodha T.D."/>
            <person name="Chintalapati S."/>
            <person name="Chintalapati V.R."/>
            <person name="Sravanthi T."/>
        </authorList>
    </citation>
    <scope>NUCLEOTIDE SEQUENCE [LARGE SCALE GENOMIC DNA]</scope>
    <source>
        <strain evidence="6">JC133</strain>
    </source>
</reference>
<dbReference type="Gene3D" id="2.40.50.140">
    <property type="entry name" value="Nucleic acid-binding proteins"/>
    <property type="match status" value="1"/>
</dbReference>
<dbReference type="Proteomes" id="UP000237350">
    <property type="component" value="Unassembled WGS sequence"/>
</dbReference>
<dbReference type="OrthoDB" id="9809878at2"/>
<dbReference type="SUPFAM" id="SSF50249">
    <property type="entry name" value="Nucleic acid-binding proteins"/>
    <property type="match status" value="1"/>
</dbReference>
<dbReference type="CDD" id="cd04496">
    <property type="entry name" value="SSB_OBF"/>
    <property type="match status" value="1"/>
</dbReference>
<feature type="region of interest" description="Disordered" evidence="4">
    <location>
        <begin position="112"/>
        <end position="156"/>
    </location>
</feature>
<name>A0A2S4JFH7_9SPIO</name>
<feature type="compositionally biased region" description="Acidic residues" evidence="4">
    <location>
        <begin position="145"/>
        <end position="156"/>
    </location>
</feature>
<dbReference type="GO" id="GO:0003697">
    <property type="term" value="F:single-stranded DNA binding"/>
    <property type="evidence" value="ECO:0007669"/>
    <property type="project" value="UniProtKB-UniRule"/>
</dbReference>
<dbReference type="GO" id="GO:0006260">
    <property type="term" value="P:DNA replication"/>
    <property type="evidence" value="ECO:0007669"/>
    <property type="project" value="InterPro"/>
</dbReference>
<dbReference type="NCBIfam" id="TIGR00621">
    <property type="entry name" value="ssb"/>
    <property type="match status" value="1"/>
</dbReference>
<feature type="compositionally biased region" description="Gly residues" evidence="4">
    <location>
        <begin position="126"/>
        <end position="144"/>
    </location>
</feature>
<sequence length="156" mass="16498">MADINHVVLVGRLVRDAQLKYTNGGLAICEFSLAINNRRKQGEQWVDEPSFFDVTLFGRQGEAIQRYLTQGKQVGVDGQLRQDRWQTPEGQNRSKVVVIANNVMLLGGAGAGDGGGFGPSRSDRGGSSGSGGSRGGAPQGGDDGFGGDDFPDNIPF</sequence>
<evidence type="ECO:0000256" key="1">
    <source>
        <dbReference type="ARBA" id="ARBA00023125"/>
    </source>
</evidence>
<evidence type="ECO:0000256" key="2">
    <source>
        <dbReference type="HAMAP-Rule" id="MF_00984"/>
    </source>
</evidence>
<dbReference type="InterPro" id="IPR011344">
    <property type="entry name" value="ssDNA-bd"/>
</dbReference>
<dbReference type="InterPro" id="IPR000424">
    <property type="entry name" value="Primosome_PriB/ssb"/>
</dbReference>
<accession>A0A2S4JFH7</accession>
<comment type="caution">
    <text evidence="5">The sequence shown here is derived from an EMBL/GenBank/DDBJ whole genome shotgun (WGS) entry which is preliminary data.</text>
</comment>
<keyword evidence="1 2" id="KW-0238">DNA-binding</keyword>
<dbReference type="Pfam" id="PF00436">
    <property type="entry name" value="SSB"/>
    <property type="match status" value="1"/>
</dbReference>
<dbReference type="RefSeq" id="WP_103681255.1">
    <property type="nucleotide sequence ID" value="NZ_LPWH01000124.1"/>
</dbReference>
<keyword evidence="6" id="KW-1185">Reference proteome</keyword>
<comment type="caution">
    <text evidence="2">Lacks conserved residue(s) required for the propagation of feature annotation.</text>
</comment>
<evidence type="ECO:0000256" key="3">
    <source>
        <dbReference type="RuleBase" id="RU000524"/>
    </source>
</evidence>
<organism evidence="5 6">
    <name type="scientific">Alkalispirochaeta sphaeroplastigenens</name>
    <dbReference type="NCBI Taxonomy" id="1187066"/>
    <lineage>
        <taxon>Bacteria</taxon>
        <taxon>Pseudomonadati</taxon>
        <taxon>Spirochaetota</taxon>
        <taxon>Spirochaetia</taxon>
        <taxon>Spirochaetales</taxon>
        <taxon>Spirochaetaceae</taxon>
        <taxon>Alkalispirochaeta</taxon>
    </lineage>
</organism>
<protein>
    <recommendedName>
        <fullName evidence="2 3">Single-stranded DNA-binding protein</fullName>
        <shortName evidence="2">SSB</shortName>
    </recommendedName>
</protein>
<gene>
    <name evidence="5" type="ORF">AU468_13895</name>
</gene>
<evidence type="ECO:0000313" key="6">
    <source>
        <dbReference type="Proteomes" id="UP000237350"/>
    </source>
</evidence>
<evidence type="ECO:0000256" key="4">
    <source>
        <dbReference type="SAM" id="MobiDB-lite"/>
    </source>
</evidence>
<evidence type="ECO:0000313" key="5">
    <source>
        <dbReference type="EMBL" id="POQ98304.1"/>
    </source>
</evidence>
<comment type="subunit">
    <text evidence="2">Homotetramer.</text>
</comment>
<dbReference type="PANTHER" id="PTHR10302">
    <property type="entry name" value="SINGLE-STRANDED DNA-BINDING PROTEIN"/>
    <property type="match status" value="1"/>
</dbReference>
<dbReference type="EMBL" id="LPWH01000124">
    <property type="protein sequence ID" value="POQ98304.1"/>
    <property type="molecule type" value="Genomic_DNA"/>
</dbReference>
<dbReference type="AlphaFoldDB" id="A0A2S4JFH7"/>
<dbReference type="InterPro" id="IPR012340">
    <property type="entry name" value="NA-bd_OB-fold"/>
</dbReference>